<dbReference type="InterPro" id="IPR000933">
    <property type="entry name" value="Glyco_hydro_29"/>
</dbReference>
<dbReference type="RefSeq" id="WP_021284426.1">
    <property type="nucleotide sequence ID" value="NZ_JAGGLL010000007.1"/>
</dbReference>
<evidence type="ECO:0000259" key="7">
    <source>
        <dbReference type="Pfam" id="PF01120"/>
    </source>
</evidence>
<dbReference type="Gene3D" id="3.20.20.80">
    <property type="entry name" value="Glycosidases"/>
    <property type="match status" value="1"/>
</dbReference>
<evidence type="ECO:0000256" key="4">
    <source>
        <dbReference type="ARBA" id="ARBA00022729"/>
    </source>
</evidence>
<dbReference type="SMART" id="SM00812">
    <property type="entry name" value="Alpha_L_fucos"/>
    <property type="match status" value="1"/>
</dbReference>
<evidence type="ECO:0000256" key="2">
    <source>
        <dbReference type="ARBA" id="ARBA00007951"/>
    </source>
</evidence>
<dbReference type="PIRSF" id="PIRSF001092">
    <property type="entry name" value="Alpha-L-fucosidase"/>
    <property type="match status" value="1"/>
</dbReference>
<proteinExistence type="inferred from homology"/>
<evidence type="ECO:0000313" key="8">
    <source>
        <dbReference type="EMBL" id="MBP2021352.1"/>
    </source>
</evidence>
<sequence length="435" mass="50454">MSIINDKKERIQWFQDARFGMFIHWGLYSIPARGEWVRSSERISKEYYEQYFEEFNPVNYNPKLWAKAAKEAGMKYAVMTAKHHDGFCLFDSKLTDYKSTNTKLHRDFIKEFLDAFRAEGLKVGLYYSLLDWYHEDYLAYADRHHPMRGNEAYKNKSHDFDRYLDYMHGQIRELCTNYGDIDIMWFDFSYDDMAGEKWRATELVNMVRSLQPGIILDNRLEASGESYGSIKTLNPSIYSGDFASPEQIIPPEGVTDCEGNPIPWEACITMNNHWGYCSTDKLYKPAKQIIRKLVECVSKNGNLLLNVGPNALGEFPVEASQLLSEIGLWMKENNKGIYNCKMSQFVKPEWGYYTKNKNLLYAHIFEGNIGALPLIGLKDKVKKARLLSDGSEIKFCNGWNTKEFEKDLFINFGPIDTATYPIPNHIDTVVELELL</sequence>
<accession>A0ABS4K0P6</accession>
<reference evidence="8 9" key="1">
    <citation type="submission" date="2021-03" db="EMBL/GenBank/DDBJ databases">
        <title>Genomic Encyclopedia of Type Strains, Phase IV (KMG-IV): sequencing the most valuable type-strain genomes for metagenomic binning, comparative biology and taxonomic classification.</title>
        <authorList>
            <person name="Goeker M."/>
        </authorList>
    </citation>
    <scope>NUCLEOTIDE SEQUENCE [LARGE SCALE GENOMIC DNA]</scope>
    <source>
        <strain evidence="8 9">DSM 28650</strain>
    </source>
</reference>
<keyword evidence="9" id="KW-1185">Reference proteome</keyword>
<gene>
    <name evidence="8" type="ORF">J2Z44_001148</name>
</gene>
<comment type="function">
    <text evidence="1">Alpha-L-fucosidase is responsible for hydrolyzing the alpha-1,6-linked fucose joined to the reducing-end N-acetylglucosamine of the carbohydrate moieties of glycoproteins.</text>
</comment>
<dbReference type="EMBL" id="JAGGLL010000007">
    <property type="protein sequence ID" value="MBP2021352.1"/>
    <property type="molecule type" value="Genomic_DNA"/>
</dbReference>
<dbReference type="Proteomes" id="UP001519308">
    <property type="component" value="Unassembled WGS sequence"/>
</dbReference>
<name>A0ABS4K0P6_9CLOT</name>
<dbReference type="EC" id="3.2.1.51" evidence="3"/>
<comment type="caution">
    <text evidence="8">The sequence shown here is derived from an EMBL/GenBank/DDBJ whole genome shotgun (WGS) entry which is preliminary data.</text>
</comment>
<evidence type="ECO:0000256" key="3">
    <source>
        <dbReference type="ARBA" id="ARBA00012662"/>
    </source>
</evidence>
<keyword evidence="6 8" id="KW-0326">Glycosidase</keyword>
<dbReference type="SUPFAM" id="SSF51445">
    <property type="entry name" value="(Trans)glycosidases"/>
    <property type="match status" value="1"/>
</dbReference>
<dbReference type="PANTHER" id="PTHR10030:SF37">
    <property type="entry name" value="ALPHA-L-FUCOSIDASE-RELATED"/>
    <property type="match status" value="1"/>
</dbReference>
<dbReference type="InterPro" id="IPR016286">
    <property type="entry name" value="FUC_metazoa-typ"/>
</dbReference>
<protein>
    <recommendedName>
        <fullName evidence="3">alpha-L-fucosidase</fullName>
        <ecNumber evidence="3">3.2.1.51</ecNumber>
    </recommendedName>
</protein>
<evidence type="ECO:0000256" key="6">
    <source>
        <dbReference type="ARBA" id="ARBA00023295"/>
    </source>
</evidence>
<dbReference type="PRINTS" id="PR00741">
    <property type="entry name" value="GLHYDRLASE29"/>
</dbReference>
<feature type="domain" description="Glycoside hydrolase family 29 N-terminal" evidence="7">
    <location>
        <begin position="6"/>
        <end position="334"/>
    </location>
</feature>
<organism evidence="8 9">
    <name type="scientific">Clostridium punense</name>
    <dbReference type="NCBI Taxonomy" id="1054297"/>
    <lineage>
        <taxon>Bacteria</taxon>
        <taxon>Bacillati</taxon>
        <taxon>Bacillota</taxon>
        <taxon>Clostridia</taxon>
        <taxon>Eubacteriales</taxon>
        <taxon>Clostridiaceae</taxon>
        <taxon>Clostridium</taxon>
    </lineage>
</organism>
<keyword evidence="4" id="KW-0732">Signal</keyword>
<evidence type="ECO:0000256" key="5">
    <source>
        <dbReference type="ARBA" id="ARBA00022801"/>
    </source>
</evidence>
<dbReference type="Pfam" id="PF01120">
    <property type="entry name" value="Alpha_L_fucos"/>
    <property type="match status" value="1"/>
</dbReference>
<evidence type="ECO:0000313" key="9">
    <source>
        <dbReference type="Proteomes" id="UP001519308"/>
    </source>
</evidence>
<keyword evidence="5 8" id="KW-0378">Hydrolase</keyword>
<dbReference type="PANTHER" id="PTHR10030">
    <property type="entry name" value="ALPHA-L-FUCOSIDASE"/>
    <property type="match status" value="1"/>
</dbReference>
<dbReference type="InterPro" id="IPR057739">
    <property type="entry name" value="Glyco_hydro_29_N"/>
</dbReference>
<comment type="similarity">
    <text evidence="2">Belongs to the glycosyl hydrolase 29 family.</text>
</comment>
<dbReference type="GO" id="GO:0004560">
    <property type="term" value="F:alpha-L-fucosidase activity"/>
    <property type="evidence" value="ECO:0007669"/>
    <property type="project" value="UniProtKB-EC"/>
</dbReference>
<evidence type="ECO:0000256" key="1">
    <source>
        <dbReference type="ARBA" id="ARBA00004071"/>
    </source>
</evidence>
<dbReference type="InterPro" id="IPR017853">
    <property type="entry name" value="GH"/>
</dbReference>